<keyword evidence="2" id="KW-1133">Transmembrane helix</keyword>
<evidence type="ECO:0000313" key="4">
    <source>
        <dbReference type="Proteomes" id="UP001341259"/>
    </source>
</evidence>
<feature type="transmembrane region" description="Helical" evidence="2">
    <location>
        <begin position="33"/>
        <end position="52"/>
    </location>
</feature>
<feature type="transmembrane region" description="Helical" evidence="2">
    <location>
        <begin position="58"/>
        <end position="78"/>
    </location>
</feature>
<proteinExistence type="predicted"/>
<feature type="transmembrane region" description="Helical" evidence="2">
    <location>
        <begin position="161"/>
        <end position="181"/>
    </location>
</feature>
<organism evidence="3 4">
    <name type="scientific">Streptomyces violaceus</name>
    <name type="common">Streptomyces venezuelae</name>
    <dbReference type="NCBI Taxonomy" id="1936"/>
    <lineage>
        <taxon>Bacteria</taxon>
        <taxon>Bacillati</taxon>
        <taxon>Actinomycetota</taxon>
        <taxon>Actinomycetes</taxon>
        <taxon>Kitasatosporales</taxon>
        <taxon>Streptomycetaceae</taxon>
        <taxon>Streptomyces</taxon>
    </lineage>
</organism>
<dbReference type="Proteomes" id="UP001341259">
    <property type="component" value="Chromosome"/>
</dbReference>
<evidence type="ECO:0000256" key="1">
    <source>
        <dbReference type="SAM" id="MobiDB-lite"/>
    </source>
</evidence>
<reference evidence="3 4" key="1">
    <citation type="submission" date="2022-10" db="EMBL/GenBank/DDBJ databases">
        <title>The complete genomes of actinobacterial strains from the NBC collection.</title>
        <authorList>
            <person name="Joergensen T.S."/>
            <person name="Alvarez Arevalo M."/>
            <person name="Sterndorff E.B."/>
            <person name="Faurdal D."/>
            <person name="Vuksanovic O."/>
            <person name="Mourched A.-S."/>
            <person name="Charusanti P."/>
            <person name="Shaw S."/>
            <person name="Blin K."/>
            <person name="Weber T."/>
        </authorList>
    </citation>
    <scope>NUCLEOTIDE SEQUENCE [LARGE SCALE GENOMIC DNA]</scope>
    <source>
        <strain evidence="3 4">NBC_00456</strain>
    </source>
</reference>
<keyword evidence="2" id="KW-0472">Membrane</keyword>
<dbReference type="RefSeq" id="WP_328338222.1">
    <property type="nucleotide sequence ID" value="NZ_CP107906.1"/>
</dbReference>
<feature type="region of interest" description="Disordered" evidence="1">
    <location>
        <begin position="1"/>
        <end position="29"/>
    </location>
</feature>
<feature type="transmembrane region" description="Helical" evidence="2">
    <location>
        <begin position="85"/>
        <end position="103"/>
    </location>
</feature>
<dbReference type="InterPro" id="IPR016566">
    <property type="entry name" value="UCP010219"/>
</dbReference>
<keyword evidence="4" id="KW-1185">Reference proteome</keyword>
<protein>
    <submittedName>
        <fullName evidence="3">DUF3159 domain-containing protein</fullName>
    </submittedName>
</protein>
<feature type="region of interest" description="Disordered" evidence="1">
    <location>
        <begin position="222"/>
        <end position="268"/>
    </location>
</feature>
<name>A0ABZ1NR93_STRVL</name>
<sequence>MTEPVHPTHPVPGPHRPGQAPERPAKQTPLEQMGGTTGLVYMMLPIVAFVLANASLGLTAAICTAVGVALAISALRLVRKEPLQPAFSGLFGVAVASFVAWKTGSAKGFFLTGIWSNLALGVLFLLSVLVRRPLAGIVWGALNGTGTAWLKDKPSLRYYDIATLTLVGVFAVRVAVWQWLYDDDRTGWLAVARIAMGYPLLALALLVVLWAGRRSARRLTALAGQQPPSDDVRPLRQDSHLVDHSSTPGQAGDRIRPEGIAPGRRSSR</sequence>
<feature type="transmembrane region" description="Helical" evidence="2">
    <location>
        <begin position="187"/>
        <end position="211"/>
    </location>
</feature>
<feature type="compositionally biased region" description="Basic and acidic residues" evidence="1">
    <location>
        <begin position="230"/>
        <end position="243"/>
    </location>
</feature>
<keyword evidence="2" id="KW-0812">Transmembrane</keyword>
<dbReference type="Pfam" id="PF11361">
    <property type="entry name" value="DUF3159"/>
    <property type="match status" value="1"/>
</dbReference>
<dbReference type="EMBL" id="CP107906">
    <property type="protein sequence ID" value="WUG93977.1"/>
    <property type="molecule type" value="Genomic_DNA"/>
</dbReference>
<evidence type="ECO:0000313" key="3">
    <source>
        <dbReference type="EMBL" id="WUG93977.1"/>
    </source>
</evidence>
<feature type="transmembrane region" description="Helical" evidence="2">
    <location>
        <begin position="109"/>
        <end position="130"/>
    </location>
</feature>
<evidence type="ECO:0000256" key="2">
    <source>
        <dbReference type="SAM" id="Phobius"/>
    </source>
</evidence>
<accession>A0ABZ1NR93</accession>
<gene>
    <name evidence="3" type="ORF">OHB29_13465</name>
</gene>